<dbReference type="AlphaFoldDB" id="A0A7Y0L6U8"/>
<name>A0A7Y0L6U8_9FIRM</name>
<keyword evidence="2" id="KW-1185">Reference proteome</keyword>
<proteinExistence type="predicted"/>
<organism evidence="1 2">
    <name type="scientific">Sulfobacillus harzensis</name>
    <dbReference type="NCBI Taxonomy" id="2729629"/>
    <lineage>
        <taxon>Bacteria</taxon>
        <taxon>Bacillati</taxon>
        <taxon>Bacillota</taxon>
        <taxon>Clostridia</taxon>
        <taxon>Eubacteriales</taxon>
        <taxon>Clostridiales Family XVII. Incertae Sedis</taxon>
        <taxon>Sulfobacillus</taxon>
    </lineage>
</organism>
<comment type="caution">
    <text evidence="1">The sequence shown here is derived from an EMBL/GenBank/DDBJ whole genome shotgun (WGS) entry which is preliminary data.</text>
</comment>
<reference evidence="1 2" key="1">
    <citation type="submission" date="2020-04" db="EMBL/GenBank/DDBJ databases">
        <authorList>
            <person name="Zhang R."/>
            <person name="Schippers A."/>
        </authorList>
    </citation>
    <scope>NUCLEOTIDE SEQUENCE [LARGE SCALE GENOMIC DNA]</scope>
    <source>
        <strain evidence="1 2">DSM 109850</strain>
    </source>
</reference>
<evidence type="ECO:0000313" key="1">
    <source>
        <dbReference type="EMBL" id="NMP24310.1"/>
    </source>
</evidence>
<protein>
    <submittedName>
        <fullName evidence="1">Uncharacterized protein</fullName>
    </submittedName>
</protein>
<dbReference type="RefSeq" id="WP_169102323.1">
    <property type="nucleotide sequence ID" value="NZ_JABBVZ010000099.1"/>
</dbReference>
<dbReference type="Proteomes" id="UP000533476">
    <property type="component" value="Unassembled WGS sequence"/>
</dbReference>
<dbReference type="EMBL" id="JABBVZ010000099">
    <property type="protein sequence ID" value="NMP24310.1"/>
    <property type="molecule type" value="Genomic_DNA"/>
</dbReference>
<sequence length="70" mass="7701">MQDIDADEEALGHAVDAWLTALRAQGLSDRRVRVLAGSLGDAMSTGGPRGAEEARVLRRFEAWRREVCHP</sequence>
<accession>A0A7Y0L6U8</accession>
<evidence type="ECO:0000313" key="2">
    <source>
        <dbReference type="Proteomes" id="UP000533476"/>
    </source>
</evidence>
<gene>
    <name evidence="1" type="ORF">HIJ39_18420</name>
</gene>